<dbReference type="GO" id="GO:0035861">
    <property type="term" value="C:site of double-strand break"/>
    <property type="evidence" value="ECO:0007669"/>
    <property type="project" value="TreeGrafter"/>
</dbReference>
<evidence type="ECO:0000256" key="2">
    <source>
        <dbReference type="ARBA" id="ARBA00009761"/>
    </source>
</evidence>
<dbReference type="GO" id="GO:0006284">
    <property type="term" value="P:base-excision repair"/>
    <property type="evidence" value="ECO:0007669"/>
    <property type="project" value="TreeGrafter"/>
</dbReference>
<gene>
    <name evidence="5" type="primary">LOC115883041</name>
</gene>
<evidence type="ECO:0000256" key="3">
    <source>
        <dbReference type="ARBA" id="ARBA00023242"/>
    </source>
</evidence>
<dbReference type="GO" id="GO:0005662">
    <property type="term" value="C:DNA replication factor A complex"/>
    <property type="evidence" value="ECO:0007669"/>
    <property type="project" value="TreeGrafter"/>
</dbReference>
<keyword evidence="3" id="KW-0539">Nucleus</keyword>
<evidence type="ECO:0000256" key="1">
    <source>
        <dbReference type="ARBA" id="ARBA00004123"/>
    </source>
</evidence>
<dbReference type="AlphaFoldDB" id="A0A6J2Y0A9"/>
<dbReference type="SUPFAM" id="SSF50249">
    <property type="entry name" value="Nucleic acid-binding proteins"/>
    <property type="match status" value="1"/>
</dbReference>
<dbReference type="GO" id="GO:0006260">
    <property type="term" value="P:DNA replication"/>
    <property type="evidence" value="ECO:0007669"/>
    <property type="project" value="InterPro"/>
</dbReference>
<evidence type="ECO:0000313" key="5">
    <source>
        <dbReference type="RefSeq" id="XP_030757178.1"/>
    </source>
</evidence>
<dbReference type="GeneID" id="115883041"/>
<accession>A0A6J2Y0A9</accession>
<evidence type="ECO:0000313" key="4">
    <source>
        <dbReference type="Proteomes" id="UP000504635"/>
    </source>
</evidence>
<dbReference type="InParanoid" id="A0A6J2Y0A9"/>
<dbReference type="Gene3D" id="2.40.50.140">
    <property type="entry name" value="Nucleic acid-binding proteins"/>
    <property type="match status" value="1"/>
</dbReference>
<dbReference type="PANTHER" id="PTHR15114:SF1">
    <property type="entry name" value="REPLICATION PROTEIN A 14 KDA SUBUNIT"/>
    <property type="match status" value="1"/>
</dbReference>
<dbReference type="Pfam" id="PF08661">
    <property type="entry name" value="Rep_fac-A_3"/>
    <property type="match status" value="1"/>
</dbReference>
<protein>
    <submittedName>
        <fullName evidence="5">Replication protein A 14 kDa subunit-like</fullName>
    </submittedName>
</protein>
<dbReference type="InterPro" id="IPR012340">
    <property type="entry name" value="NA-bd_OB-fold"/>
</dbReference>
<dbReference type="GO" id="GO:0003684">
    <property type="term" value="F:damaged DNA binding"/>
    <property type="evidence" value="ECO:0007669"/>
    <property type="project" value="TreeGrafter"/>
</dbReference>
<organism evidence="4 5">
    <name type="scientific">Sitophilus oryzae</name>
    <name type="common">Rice weevil</name>
    <name type="synonym">Curculio oryzae</name>
    <dbReference type="NCBI Taxonomy" id="7048"/>
    <lineage>
        <taxon>Eukaryota</taxon>
        <taxon>Metazoa</taxon>
        <taxon>Ecdysozoa</taxon>
        <taxon>Arthropoda</taxon>
        <taxon>Hexapoda</taxon>
        <taxon>Insecta</taxon>
        <taxon>Pterygota</taxon>
        <taxon>Neoptera</taxon>
        <taxon>Endopterygota</taxon>
        <taxon>Coleoptera</taxon>
        <taxon>Polyphaga</taxon>
        <taxon>Cucujiformia</taxon>
        <taxon>Curculionidae</taxon>
        <taxon>Dryophthorinae</taxon>
        <taxon>Sitophilus</taxon>
    </lineage>
</organism>
<keyword evidence="4" id="KW-1185">Reference proteome</keyword>
<reference evidence="5" key="1">
    <citation type="submission" date="2025-08" db="UniProtKB">
        <authorList>
            <consortium name="RefSeq"/>
        </authorList>
    </citation>
    <scope>IDENTIFICATION</scope>
    <source>
        <tissue evidence="5">Gonads</tissue>
    </source>
</reference>
<dbReference type="GO" id="GO:0006298">
    <property type="term" value="P:mismatch repair"/>
    <property type="evidence" value="ECO:0007669"/>
    <property type="project" value="TreeGrafter"/>
</dbReference>
<comment type="similarity">
    <text evidence="2">Belongs to the replication factor A protein 3 family.</text>
</comment>
<dbReference type="GO" id="GO:0006289">
    <property type="term" value="P:nucleotide-excision repair"/>
    <property type="evidence" value="ECO:0007669"/>
    <property type="project" value="TreeGrafter"/>
</dbReference>
<dbReference type="GO" id="GO:0000724">
    <property type="term" value="P:double-strand break repair via homologous recombination"/>
    <property type="evidence" value="ECO:0007669"/>
    <property type="project" value="TreeGrafter"/>
</dbReference>
<dbReference type="RefSeq" id="XP_030757178.1">
    <property type="nucleotide sequence ID" value="XM_030901318.1"/>
</dbReference>
<sequence length="118" mass="13162">MDNIRDFVNGVQLVRFVNKPVCMMGKVTSVSPNGMNFEIKSVDDVAVKVNVKEPINTPLTDHWVEVRGISAGKSINADDYTIFSNKDFDVKSHNYLCSLLYSVPNIYQTEAKSSDEGN</sequence>
<proteinExistence type="inferred from homology"/>
<name>A0A6J2Y0A9_SITOR</name>
<dbReference type="GO" id="GO:0003697">
    <property type="term" value="F:single-stranded DNA binding"/>
    <property type="evidence" value="ECO:0007669"/>
    <property type="project" value="TreeGrafter"/>
</dbReference>
<dbReference type="PANTHER" id="PTHR15114">
    <property type="entry name" value="REPLICATION PROTEIN A3"/>
    <property type="match status" value="1"/>
</dbReference>
<dbReference type="InterPro" id="IPR013970">
    <property type="entry name" value="Rfa2"/>
</dbReference>
<comment type="subcellular location">
    <subcellularLocation>
        <location evidence="1">Nucleus</location>
    </subcellularLocation>
</comment>
<dbReference type="OrthoDB" id="188186at2759"/>
<dbReference type="KEGG" id="soy:115883041"/>
<dbReference type="Proteomes" id="UP000504635">
    <property type="component" value="Unplaced"/>
</dbReference>